<dbReference type="GeneID" id="37227928"/>
<dbReference type="Proteomes" id="UP000249402">
    <property type="component" value="Unassembled WGS sequence"/>
</dbReference>
<accession>A0A395HGU8</accession>
<name>A0A395HGU8_9EURO</name>
<reference evidence="1 2" key="1">
    <citation type="submission" date="2018-02" db="EMBL/GenBank/DDBJ databases">
        <title>The genomes of Aspergillus section Nigri reveals drivers in fungal speciation.</title>
        <authorList>
            <consortium name="DOE Joint Genome Institute"/>
            <person name="Vesth T.C."/>
            <person name="Nybo J."/>
            <person name="Theobald S."/>
            <person name="Brandl J."/>
            <person name="Frisvad J.C."/>
            <person name="Nielsen K.F."/>
            <person name="Lyhne E.K."/>
            <person name="Kogle M.E."/>
            <person name="Kuo A."/>
            <person name="Riley R."/>
            <person name="Clum A."/>
            <person name="Nolan M."/>
            <person name="Lipzen A."/>
            <person name="Salamov A."/>
            <person name="Henrissat B."/>
            <person name="Wiebenga A."/>
            <person name="De vries R.P."/>
            <person name="Grigoriev I.V."/>
            <person name="Mortensen U.H."/>
            <person name="Andersen M.R."/>
            <person name="Baker S.E."/>
        </authorList>
    </citation>
    <scope>NUCLEOTIDE SEQUENCE [LARGE SCALE GENOMIC DNA]</scope>
    <source>
        <strain evidence="1 2">CBS 121593</strain>
    </source>
</reference>
<dbReference type="AlphaFoldDB" id="A0A395HGU8"/>
<gene>
    <name evidence="1" type="ORF">BO80DRAFT_470127</name>
</gene>
<protein>
    <submittedName>
        <fullName evidence="1">Uncharacterized protein</fullName>
    </submittedName>
</protein>
<organism evidence="1 2">
    <name type="scientific">Aspergillus ibericus CBS 121593</name>
    <dbReference type="NCBI Taxonomy" id="1448316"/>
    <lineage>
        <taxon>Eukaryota</taxon>
        <taxon>Fungi</taxon>
        <taxon>Dikarya</taxon>
        <taxon>Ascomycota</taxon>
        <taxon>Pezizomycotina</taxon>
        <taxon>Eurotiomycetes</taxon>
        <taxon>Eurotiomycetidae</taxon>
        <taxon>Eurotiales</taxon>
        <taxon>Aspergillaceae</taxon>
        <taxon>Aspergillus</taxon>
        <taxon>Aspergillus subgen. Circumdati</taxon>
    </lineage>
</organism>
<evidence type="ECO:0000313" key="2">
    <source>
        <dbReference type="Proteomes" id="UP000249402"/>
    </source>
</evidence>
<evidence type="ECO:0000313" key="1">
    <source>
        <dbReference type="EMBL" id="RAL06198.1"/>
    </source>
</evidence>
<dbReference type="VEuPathDB" id="FungiDB:BO80DRAFT_470127"/>
<dbReference type="RefSeq" id="XP_025580525.1">
    <property type="nucleotide sequence ID" value="XM_025723063.1"/>
</dbReference>
<proteinExistence type="predicted"/>
<dbReference type="EMBL" id="KZ824419">
    <property type="protein sequence ID" value="RAL06198.1"/>
    <property type="molecule type" value="Genomic_DNA"/>
</dbReference>
<keyword evidence="2" id="KW-1185">Reference proteome</keyword>
<sequence length="229" mass="25669">MFRINRRELPCFDPETFKSSRNDRQLASINAELSGRESAFKVCGDQSDRFLMLALISGLRTQGEWYAELRHDLRITVEPARAGVRILPTYLRNPSKTDQSQIPKGIDPTGTRIPMLGVVTDALYSVDVQLYPMLAVVYVSQARAYALMHAVTRVSVASSTGSLISTAGKRQLPRSDDGDGDAAVTYRHHSVSTYNQQYDVITWVLSTGWRKWGTDRRGGCIRWLGRRGS</sequence>